<evidence type="ECO:0000313" key="2">
    <source>
        <dbReference type="RefSeq" id="XP_074233657.1"/>
    </source>
</evidence>
<reference evidence="2" key="1">
    <citation type="submission" date="2025-08" db="UniProtKB">
        <authorList>
            <consortium name="RefSeq"/>
        </authorList>
    </citation>
    <scope>IDENTIFICATION</scope>
    <source>
        <tissue evidence="2">Blood</tissue>
    </source>
</reference>
<name>A0AC58RGK5_CAMBA</name>
<evidence type="ECO:0000313" key="1">
    <source>
        <dbReference type="Proteomes" id="UP001732780"/>
    </source>
</evidence>
<keyword evidence="1" id="KW-1185">Reference proteome</keyword>
<keyword evidence="2" id="KW-0675">Receptor</keyword>
<sequence>MEPRPGGSAAVVAAALLLLLLGTQGQASTPSPRCDCGHNSHERNGLVCCRGCPAGHYLKAPCTEACGAATCLPCPQGTFLAWENHHETRCARCQACDEQAPQVALKNCSAVADTHCGCKPGWFTECVVSRCLHGSPFRCRPCTDCGALHRHVRVPCSSRDTQCGTCLPGFYEYGNSCVSCPTSTLGSCPEPCVAVCGWRQMFWVQVLLAGLVVPLLLGATLTYTYRRCRPCKPKFPADKAGTEALTSLQATHVSPSDSAHTFLAPPSSSEKVCTVQLVGNSWTSGPPQTQEAPCPEVTWSWDQLPSRALGKGFQWPEALAPFSQVKVRSCGFLKHHLPTSYPLTDQANLPARLGPAPAPAPPRVPHWLSPAARRPAAASAHAPCRLGGHHAPARPTTLRRDGRGARAALEGVRAHAGAARGGDRGGGGGGRPLPRPAIRDAQALAPATARGLGRRLRGSGAHGPGRLRRGPAESLAAGPVMLETTPTPRLWWPLQKP</sequence>
<protein>
    <submittedName>
        <fullName evidence="2">Tumor necrosis factor receptor superfamily member 25 isoform X1</fullName>
    </submittedName>
</protein>
<proteinExistence type="predicted"/>
<organism evidence="1 2">
    <name type="scientific">Camelus bactrianus</name>
    <name type="common">Bactrian camel</name>
    <dbReference type="NCBI Taxonomy" id="9837"/>
    <lineage>
        <taxon>Eukaryota</taxon>
        <taxon>Metazoa</taxon>
        <taxon>Chordata</taxon>
        <taxon>Craniata</taxon>
        <taxon>Vertebrata</taxon>
        <taxon>Euteleostomi</taxon>
        <taxon>Mammalia</taxon>
        <taxon>Eutheria</taxon>
        <taxon>Laurasiatheria</taxon>
        <taxon>Artiodactyla</taxon>
        <taxon>Tylopoda</taxon>
        <taxon>Camelidae</taxon>
        <taxon>Camelus</taxon>
    </lineage>
</organism>
<dbReference type="RefSeq" id="XP_074233657.1">
    <property type="nucleotide sequence ID" value="XM_074377556.1"/>
</dbReference>
<gene>
    <name evidence="2" type="primary">TNFRSF25</name>
</gene>
<accession>A0AC58RGK5</accession>
<dbReference type="Proteomes" id="UP001732780">
    <property type="component" value="Chromosome 13"/>
</dbReference>